<dbReference type="InterPro" id="IPR028082">
    <property type="entry name" value="Peripla_BP_I"/>
</dbReference>
<dbReference type="PROSITE" id="PS51257">
    <property type="entry name" value="PROKAR_LIPOPROTEIN"/>
    <property type="match status" value="1"/>
</dbReference>
<keyword evidence="4 7" id="KW-0732">Signal</keyword>
<reference evidence="9 10" key="1">
    <citation type="submission" date="2018-11" db="EMBL/GenBank/DDBJ databases">
        <title>Genomes From Bacteria Associated with the Canine Oral Cavity: a Test Case for Automated Genome-Based Taxonomic Assignment.</title>
        <authorList>
            <person name="Coil D.A."/>
            <person name="Jospin G."/>
            <person name="Darling A.E."/>
            <person name="Wallis C."/>
            <person name="Davis I.J."/>
            <person name="Harris S."/>
            <person name="Eisen J.A."/>
            <person name="Holcombe L.J."/>
            <person name="O'Flynn C."/>
        </authorList>
    </citation>
    <scope>NUCLEOTIDE SEQUENCE [LARGE SCALE GENOMIC DNA]</scope>
    <source>
        <strain evidence="9 10">OH5050</strain>
    </source>
</reference>
<evidence type="ECO:0000313" key="9">
    <source>
        <dbReference type="EMBL" id="RRD30611.1"/>
    </source>
</evidence>
<organism evidence="9 10">
    <name type="scientific">Actinomyces bowdenii</name>
    <dbReference type="NCBI Taxonomy" id="131109"/>
    <lineage>
        <taxon>Bacteria</taxon>
        <taxon>Bacillati</taxon>
        <taxon>Actinomycetota</taxon>
        <taxon>Actinomycetes</taxon>
        <taxon>Actinomycetales</taxon>
        <taxon>Actinomycetaceae</taxon>
        <taxon>Actinomyces</taxon>
    </lineage>
</organism>
<evidence type="ECO:0000256" key="3">
    <source>
        <dbReference type="ARBA" id="ARBA00022475"/>
    </source>
</evidence>
<dbReference type="GO" id="GO:0005886">
    <property type="term" value="C:plasma membrane"/>
    <property type="evidence" value="ECO:0007669"/>
    <property type="project" value="UniProtKB-SubCell"/>
</dbReference>
<dbReference type="PANTHER" id="PTHR34296:SF2">
    <property type="entry name" value="ABC TRANSPORTER GUANOSINE-BINDING PROTEIN NUPN"/>
    <property type="match status" value="1"/>
</dbReference>
<feature type="domain" description="ABC transporter substrate-binding protein PnrA-like" evidence="8">
    <location>
        <begin position="42"/>
        <end position="351"/>
    </location>
</feature>
<evidence type="ECO:0000256" key="2">
    <source>
        <dbReference type="ARBA" id="ARBA00008610"/>
    </source>
</evidence>
<keyword evidence="10" id="KW-1185">Reference proteome</keyword>
<dbReference type="Pfam" id="PF02608">
    <property type="entry name" value="Bmp"/>
    <property type="match status" value="1"/>
</dbReference>
<evidence type="ECO:0000256" key="4">
    <source>
        <dbReference type="ARBA" id="ARBA00022729"/>
    </source>
</evidence>
<accession>A0A3P1V8Z3</accession>
<dbReference type="EMBL" id="RQZC01000001">
    <property type="protein sequence ID" value="RRD30611.1"/>
    <property type="molecule type" value="Genomic_DNA"/>
</dbReference>
<evidence type="ECO:0000259" key="8">
    <source>
        <dbReference type="Pfam" id="PF02608"/>
    </source>
</evidence>
<protein>
    <submittedName>
        <fullName evidence="9">BMP family ABC transporter substrate-binding protein</fullName>
    </submittedName>
</protein>
<dbReference type="InterPro" id="IPR050957">
    <property type="entry name" value="BMP_lipoprotein"/>
</dbReference>
<name>A0A3P1V8Z3_9ACTO</name>
<evidence type="ECO:0000256" key="1">
    <source>
        <dbReference type="ARBA" id="ARBA00004193"/>
    </source>
</evidence>
<evidence type="ECO:0000313" key="10">
    <source>
        <dbReference type="Proteomes" id="UP000271272"/>
    </source>
</evidence>
<dbReference type="Proteomes" id="UP000271272">
    <property type="component" value="Unassembled WGS sequence"/>
</dbReference>
<comment type="subcellular location">
    <subcellularLocation>
        <location evidence="1">Cell membrane</location>
        <topology evidence="1">Lipid-anchor</topology>
    </subcellularLocation>
</comment>
<dbReference type="CDD" id="cd06354">
    <property type="entry name" value="PBP1_PrnA-like"/>
    <property type="match status" value="1"/>
</dbReference>
<dbReference type="SUPFAM" id="SSF53822">
    <property type="entry name" value="Periplasmic binding protein-like I"/>
    <property type="match status" value="1"/>
</dbReference>
<dbReference type="OrthoDB" id="9784230at2"/>
<evidence type="ECO:0000256" key="6">
    <source>
        <dbReference type="ARBA" id="ARBA00023288"/>
    </source>
</evidence>
<dbReference type="InterPro" id="IPR003760">
    <property type="entry name" value="PnrA-like"/>
</dbReference>
<dbReference type="InterPro" id="IPR008107">
    <property type="entry name" value="Mycoplasma_p48"/>
</dbReference>
<evidence type="ECO:0000256" key="5">
    <source>
        <dbReference type="ARBA" id="ARBA00023136"/>
    </source>
</evidence>
<dbReference type="PRINTS" id="PR01733">
    <property type="entry name" value="LIPPROTEIN48"/>
</dbReference>
<gene>
    <name evidence="9" type="ORF">EII10_00325</name>
</gene>
<keyword evidence="5" id="KW-0472">Membrane</keyword>
<sequence length="363" mass="37207">MKKAHSAMALGCAAALALSACGAAPEQGANSGNGAGGDFLACMVSDEGGFDDQSFNQSGREGLEKAEADLGVSIKTLESESAADYSTNIDSLVQQDCDIIFGVGFNLAADLTTAAQANPDVEFALIDASFADTSGSTVEVANGKPLLFNTAESAYLAGYAAAAMSKSGTVATYGGMAIPTVQIFMEGFAKGVAKYNEDTGKSVKVLGWDPSNPEGGSFVGNFSDTAKGQALTNQFISQGADVIMPVAGPVGLGTLSTVKESSGEELVVWVDSDGFESTDGGEIILTSVVKEIGQSVYDTVKEASSGSYSAKPYIGTLDNSGVALAPFHDQDSKVPADVKAKIEELRKQIVDGTIDVSTPYDPS</sequence>
<dbReference type="RefSeq" id="WP_124932530.1">
    <property type="nucleotide sequence ID" value="NZ_RQZC01000001.1"/>
</dbReference>
<dbReference type="Gene3D" id="3.40.50.2300">
    <property type="match status" value="2"/>
</dbReference>
<dbReference type="PANTHER" id="PTHR34296">
    <property type="entry name" value="TRANSCRIPTIONAL ACTIVATOR PROTEIN MED"/>
    <property type="match status" value="1"/>
</dbReference>
<proteinExistence type="inferred from homology"/>
<feature type="signal peptide" evidence="7">
    <location>
        <begin position="1"/>
        <end position="23"/>
    </location>
</feature>
<evidence type="ECO:0000256" key="7">
    <source>
        <dbReference type="SAM" id="SignalP"/>
    </source>
</evidence>
<dbReference type="AlphaFoldDB" id="A0A3P1V8Z3"/>
<comment type="caution">
    <text evidence="9">The sequence shown here is derived from an EMBL/GenBank/DDBJ whole genome shotgun (WGS) entry which is preliminary data.</text>
</comment>
<keyword evidence="6" id="KW-0449">Lipoprotein</keyword>
<keyword evidence="3" id="KW-1003">Cell membrane</keyword>
<feature type="chain" id="PRO_5018009125" evidence="7">
    <location>
        <begin position="24"/>
        <end position="363"/>
    </location>
</feature>
<comment type="similarity">
    <text evidence="2">Belongs to the BMP lipoprotein family.</text>
</comment>